<reference evidence="1 2" key="1">
    <citation type="journal article" date="2019" name="Nat. Ecol. Evol.">
        <title>Megaphylogeny resolves global patterns of mushroom evolution.</title>
        <authorList>
            <person name="Varga T."/>
            <person name="Krizsan K."/>
            <person name="Foldi C."/>
            <person name="Dima B."/>
            <person name="Sanchez-Garcia M."/>
            <person name="Sanchez-Ramirez S."/>
            <person name="Szollosi G.J."/>
            <person name="Szarkandi J.G."/>
            <person name="Papp V."/>
            <person name="Albert L."/>
            <person name="Andreopoulos W."/>
            <person name="Angelini C."/>
            <person name="Antonin V."/>
            <person name="Barry K.W."/>
            <person name="Bougher N.L."/>
            <person name="Buchanan P."/>
            <person name="Buyck B."/>
            <person name="Bense V."/>
            <person name="Catcheside P."/>
            <person name="Chovatia M."/>
            <person name="Cooper J."/>
            <person name="Damon W."/>
            <person name="Desjardin D."/>
            <person name="Finy P."/>
            <person name="Geml J."/>
            <person name="Haridas S."/>
            <person name="Hughes K."/>
            <person name="Justo A."/>
            <person name="Karasinski D."/>
            <person name="Kautmanova I."/>
            <person name="Kiss B."/>
            <person name="Kocsube S."/>
            <person name="Kotiranta H."/>
            <person name="LaButti K.M."/>
            <person name="Lechner B.E."/>
            <person name="Liimatainen K."/>
            <person name="Lipzen A."/>
            <person name="Lukacs Z."/>
            <person name="Mihaltcheva S."/>
            <person name="Morgado L.N."/>
            <person name="Niskanen T."/>
            <person name="Noordeloos M.E."/>
            <person name="Ohm R.A."/>
            <person name="Ortiz-Santana B."/>
            <person name="Ovrebo C."/>
            <person name="Racz N."/>
            <person name="Riley R."/>
            <person name="Savchenko A."/>
            <person name="Shiryaev A."/>
            <person name="Soop K."/>
            <person name="Spirin V."/>
            <person name="Szebenyi C."/>
            <person name="Tomsovsky M."/>
            <person name="Tulloss R.E."/>
            <person name="Uehling J."/>
            <person name="Grigoriev I.V."/>
            <person name="Vagvolgyi C."/>
            <person name="Papp T."/>
            <person name="Martin F.M."/>
            <person name="Miettinen O."/>
            <person name="Hibbett D.S."/>
            <person name="Nagy L.G."/>
        </authorList>
    </citation>
    <scope>NUCLEOTIDE SEQUENCE [LARGE SCALE GENOMIC DNA]</scope>
    <source>
        <strain evidence="1 2">NL-1719</strain>
    </source>
</reference>
<accession>A0ACD3B1L3</accession>
<sequence>MALAPSDLLDMLTNYEVPLEPIDDILTGADESFLHLLLALDAIGEIFKHASEETKRIHETQIISTWPAVFKWSAFFCTSSARDIDVDSPYLFAMASRAISWAWIHLGYSDKISEVITSTHGTVEIATKMWLIEGSVTPPPRFVASLLLMKLLNNDPSPKLRDRVISAAGGAPIVATTAIRRLNDALTQQIVNDWAYVSCVSLLHHLSLQEYPLERLLLDAGAIIATTRGLIRTAEELNSGEFEYSSHRHGLIDTLTSGFMYLSKTLEAGTGLFEIGQAIDAGIIEAFVESSPFFTLMPAENWTSVEEIFDWVIPKYLVYGSVIRAVSENLCRLPDTPRLQNIRHTPAWKAFQFMRKLTLERLLVKKYAKRTSICCGNEKCEEVKLKEKFLECSSCHTARYCSAACQKADWKSGHRSDCEGFRQDYVSKHPEAYGKRDKIWFELVAIYYAGFQLPELRKTTRREYPNNHLSQFTLIIDFCRVPPSFTLRIFDERKDDSTTSSQSRVQSLDESDQAFIAKEGARTPVFCYLPCGNYGKGFIRSAAGATSLLWGDGIGREPFTGIPRDCGDSEAEMMDLLQEIAPMRRP</sequence>
<organism evidence="1 2">
    <name type="scientific">Pluteus cervinus</name>
    <dbReference type="NCBI Taxonomy" id="181527"/>
    <lineage>
        <taxon>Eukaryota</taxon>
        <taxon>Fungi</taxon>
        <taxon>Dikarya</taxon>
        <taxon>Basidiomycota</taxon>
        <taxon>Agaricomycotina</taxon>
        <taxon>Agaricomycetes</taxon>
        <taxon>Agaricomycetidae</taxon>
        <taxon>Agaricales</taxon>
        <taxon>Pluteineae</taxon>
        <taxon>Pluteaceae</taxon>
        <taxon>Pluteus</taxon>
    </lineage>
</organism>
<evidence type="ECO:0000313" key="1">
    <source>
        <dbReference type="EMBL" id="TFK71910.1"/>
    </source>
</evidence>
<evidence type="ECO:0000313" key="2">
    <source>
        <dbReference type="Proteomes" id="UP000308600"/>
    </source>
</evidence>
<protein>
    <submittedName>
        <fullName evidence="1">Uncharacterized protein</fullName>
    </submittedName>
</protein>
<proteinExistence type="predicted"/>
<keyword evidence="2" id="KW-1185">Reference proteome</keyword>
<dbReference type="Proteomes" id="UP000308600">
    <property type="component" value="Unassembled WGS sequence"/>
</dbReference>
<gene>
    <name evidence="1" type="ORF">BDN72DRAFT_895299</name>
</gene>
<name>A0ACD3B1L3_9AGAR</name>
<dbReference type="EMBL" id="ML208292">
    <property type="protein sequence ID" value="TFK71910.1"/>
    <property type="molecule type" value="Genomic_DNA"/>
</dbReference>